<keyword evidence="1" id="KW-0732">Signal</keyword>
<dbReference type="Proteomes" id="UP000184396">
    <property type="component" value="Unassembled WGS sequence"/>
</dbReference>
<reference evidence="3 4" key="1">
    <citation type="submission" date="2016-11" db="EMBL/GenBank/DDBJ databases">
        <authorList>
            <person name="Jaros S."/>
            <person name="Januszkiewicz K."/>
            <person name="Wedrychowicz H."/>
        </authorList>
    </citation>
    <scope>NUCLEOTIDE SEQUENCE [LARGE SCALE GENOMIC DNA]</scope>
    <source>
        <strain evidence="3 4">CGMCC 1.12213</strain>
    </source>
</reference>
<gene>
    <name evidence="3" type="ORF">SAMN05216261_0697</name>
</gene>
<dbReference type="Pfam" id="PF20243">
    <property type="entry name" value="MbnP"/>
    <property type="match status" value="1"/>
</dbReference>
<dbReference type="RefSeq" id="WP_019385976.1">
    <property type="nucleotide sequence ID" value="NZ_ALIH01000001.1"/>
</dbReference>
<dbReference type="InterPro" id="IPR046863">
    <property type="entry name" value="MbnP-like_dom"/>
</dbReference>
<feature type="chain" id="PRO_5009915888" description="Copper-binding protein MbnP-like domain-containing protein" evidence="1">
    <location>
        <begin position="20"/>
        <end position="255"/>
    </location>
</feature>
<feature type="signal peptide" evidence="1">
    <location>
        <begin position="1"/>
        <end position="19"/>
    </location>
</feature>
<dbReference type="STRING" id="1178825.SAMN05216261_0697"/>
<organism evidence="3 4">
    <name type="scientific">Algibacter luteus</name>
    <dbReference type="NCBI Taxonomy" id="1178825"/>
    <lineage>
        <taxon>Bacteria</taxon>
        <taxon>Pseudomonadati</taxon>
        <taxon>Bacteroidota</taxon>
        <taxon>Flavobacteriia</taxon>
        <taxon>Flavobacteriales</taxon>
        <taxon>Flavobacteriaceae</taxon>
        <taxon>Algibacter</taxon>
    </lineage>
</organism>
<dbReference type="OrthoDB" id="1422031at2"/>
<keyword evidence="4" id="KW-1185">Reference proteome</keyword>
<accession>A0A1M6AZ09</accession>
<dbReference type="AlphaFoldDB" id="A0A1M6AZ09"/>
<evidence type="ECO:0000259" key="2">
    <source>
        <dbReference type="Pfam" id="PF20243"/>
    </source>
</evidence>
<evidence type="ECO:0000313" key="3">
    <source>
        <dbReference type="EMBL" id="SHI41715.1"/>
    </source>
</evidence>
<dbReference type="eggNOG" id="ENOG502Z99Q">
    <property type="taxonomic scope" value="Bacteria"/>
</dbReference>
<feature type="domain" description="Copper-binding protein MbnP-like" evidence="2">
    <location>
        <begin position="29"/>
        <end position="228"/>
    </location>
</feature>
<evidence type="ECO:0000256" key="1">
    <source>
        <dbReference type="SAM" id="SignalP"/>
    </source>
</evidence>
<name>A0A1M6AZ09_9FLAO</name>
<dbReference type="PROSITE" id="PS51257">
    <property type="entry name" value="PROKAR_LIPOPROTEIN"/>
    <property type="match status" value="1"/>
</dbReference>
<evidence type="ECO:0000313" key="4">
    <source>
        <dbReference type="Proteomes" id="UP000184396"/>
    </source>
</evidence>
<sequence>MKKLVFVFLISCLTFLSCSEDQDDKISQATITLSFSHHWDGNLVSNADFNTIKFTNAFGTQLSIERLRYLISKVTFYKTDGSKTELQGYNLVDVTNNQNLTFTSPTPIETGTYTNVSFTFGFNNEDNAGNYQDLNSASWNVPAALGGGYHYMQFDGKFINTSNQEQGFNYHAIRAAENPGDNPTFPQDTFFAVDLGAVTITNNTTFNIEMNIAEWFKNPNTWNLNELNQMLMPNADAQILMYENGLSVFSLKSIN</sequence>
<proteinExistence type="predicted"/>
<protein>
    <recommendedName>
        <fullName evidence="2">Copper-binding protein MbnP-like domain-containing protein</fullName>
    </recommendedName>
</protein>
<dbReference type="EMBL" id="FQYK01000001">
    <property type="protein sequence ID" value="SHI41715.1"/>
    <property type="molecule type" value="Genomic_DNA"/>
</dbReference>